<dbReference type="GO" id="GO:0004519">
    <property type="term" value="F:endonuclease activity"/>
    <property type="evidence" value="ECO:0007669"/>
    <property type="project" value="UniProtKB-KW"/>
</dbReference>
<dbReference type="CDD" id="cd00024">
    <property type="entry name" value="CD_CSD"/>
    <property type="match status" value="1"/>
</dbReference>
<dbReference type="Gene3D" id="2.40.50.40">
    <property type="match status" value="1"/>
</dbReference>
<keyword evidence="3" id="KW-0548">Nucleotidyltransferase</keyword>
<dbReference type="InterPro" id="IPR051320">
    <property type="entry name" value="Viral_Replic_Matur_Polypro"/>
</dbReference>
<dbReference type="InterPro" id="IPR016197">
    <property type="entry name" value="Chromo-like_dom_sf"/>
</dbReference>
<keyword evidence="4" id="KW-0540">Nuclease</keyword>
<feature type="domain" description="Chromo" evidence="9">
    <location>
        <begin position="739"/>
        <end position="775"/>
    </location>
</feature>
<dbReference type="GO" id="GO:0003964">
    <property type="term" value="F:RNA-directed DNA polymerase activity"/>
    <property type="evidence" value="ECO:0007669"/>
    <property type="project" value="UniProtKB-KW"/>
</dbReference>
<sequence length="824" mass="92543">MKNSDKSNSIECRATLDDVLVQPRVLLYSGSDESLESNGLLQALERLGSRPSVVDKPFVKLKPFGVNSLSLKINLLIGQPVMERLGFSLDDMLVDALMKCQTREVGDLGDGEDKPRTFQRLQEMYGDDAEELDVACSTLSMEKTADPYGQIRRILDEKIAEAMERGLTDAQAMELRRILTHHIDVFRLEFGRDLPVDVEPLMVRLKEGAVPVKTSLRRYPPAHMDYLKKHTDQRVDSLDAMADAELGRSHGNAGRSEGVFTLDWLKGYWHLALHPACQLWYSFITPFGLYTSTRILMGQTGFRLKLHPRKCDFFLKEAKWCGKRRQQLAPSYSSSCAPRTDAHVDPGVCEFGCSQRGLLDFAAKAAGGSKKTALAKIKLDVIGWAAEHDECNAAVETTLQHTVPLSHPSSGKVICLYTDASETHWGAANTQIPPRDLGLPVDDQGHEPLAEAFAIVESCKRLEYLLLRQQGFRLFTDHQNLLHKFNMARYHAHKLKWWAMVMTTFPFGSLWGVAPLPAQVARVRQLVVASPLQAEDFEWPTAAKILGLQREATENSGEEHPNVTWSEENGLYVTTASKIWVPDKAVDLHHCLSRTVEVVNSFVKRELKALLSEMKLRLDEWYRVLPLGQSALNHQSADRLGGVSPVTTFQVLPSTPPIAGFVHPRTKEVVTVDWLPSTGKKHMAELRQALDDMHRYVAQLVEPYKTALHHTSRLKFIRVDDLEVTNDLVDYAAFGEAGFYVEALLAARCNEGRHEVLVKWKGFEAEASWEPASQLCEDIAVVMRCCIVKNDDKQEIKALRAPIEETIGHSLLEGEVFWVPRTVV</sequence>
<dbReference type="InterPro" id="IPR043502">
    <property type="entry name" value="DNA/RNA_pol_sf"/>
</dbReference>
<evidence type="ECO:0000256" key="8">
    <source>
        <dbReference type="ARBA" id="ARBA00022918"/>
    </source>
</evidence>
<dbReference type="GO" id="GO:0004190">
    <property type="term" value="F:aspartic-type endopeptidase activity"/>
    <property type="evidence" value="ECO:0007669"/>
    <property type="project" value="UniProtKB-KW"/>
</dbReference>
<evidence type="ECO:0000256" key="1">
    <source>
        <dbReference type="ARBA" id="ARBA00022670"/>
    </source>
</evidence>
<dbReference type="VEuPathDB" id="FungiDB:H310_01813"/>
<dbReference type="PROSITE" id="PS50013">
    <property type="entry name" value="CHROMO_2"/>
    <property type="match status" value="1"/>
</dbReference>
<dbReference type="eggNOG" id="KOG0017">
    <property type="taxonomic scope" value="Eukaryota"/>
</dbReference>
<evidence type="ECO:0000256" key="6">
    <source>
        <dbReference type="ARBA" id="ARBA00022759"/>
    </source>
</evidence>
<name>A0A024ULS1_9STRA</name>
<evidence type="ECO:0000313" key="10">
    <source>
        <dbReference type="EMBL" id="ETW07249.1"/>
    </source>
</evidence>
<dbReference type="Pfam" id="PF17917">
    <property type="entry name" value="RT_RNaseH"/>
    <property type="match status" value="1"/>
</dbReference>
<keyword evidence="1" id="KW-0645">Protease</keyword>
<evidence type="ECO:0000256" key="3">
    <source>
        <dbReference type="ARBA" id="ARBA00022695"/>
    </source>
</evidence>
<evidence type="ECO:0000256" key="7">
    <source>
        <dbReference type="ARBA" id="ARBA00022801"/>
    </source>
</evidence>
<evidence type="ECO:0000256" key="2">
    <source>
        <dbReference type="ARBA" id="ARBA00022679"/>
    </source>
</evidence>
<keyword evidence="7" id="KW-0378">Hydrolase</keyword>
<organism evidence="10">
    <name type="scientific">Aphanomyces invadans</name>
    <dbReference type="NCBI Taxonomy" id="157072"/>
    <lineage>
        <taxon>Eukaryota</taxon>
        <taxon>Sar</taxon>
        <taxon>Stramenopiles</taxon>
        <taxon>Oomycota</taxon>
        <taxon>Saprolegniomycetes</taxon>
        <taxon>Saprolegniales</taxon>
        <taxon>Verrucalvaceae</taxon>
        <taxon>Aphanomyces</taxon>
    </lineage>
</organism>
<keyword evidence="2" id="KW-0808">Transferase</keyword>
<dbReference type="OrthoDB" id="775972at2759"/>
<dbReference type="InterPro" id="IPR041373">
    <property type="entry name" value="RT_RNaseH"/>
</dbReference>
<proteinExistence type="predicted"/>
<protein>
    <recommendedName>
        <fullName evidence="9">Chromo domain-containing protein</fullName>
    </recommendedName>
</protein>
<dbReference type="PANTHER" id="PTHR33064">
    <property type="entry name" value="POL PROTEIN"/>
    <property type="match status" value="1"/>
</dbReference>
<dbReference type="AlphaFoldDB" id="A0A024ULS1"/>
<dbReference type="SUPFAM" id="SSF56672">
    <property type="entry name" value="DNA/RNA polymerases"/>
    <property type="match status" value="1"/>
</dbReference>
<evidence type="ECO:0000259" key="9">
    <source>
        <dbReference type="PROSITE" id="PS50013"/>
    </source>
</evidence>
<gene>
    <name evidence="10" type="ORF">H310_01813</name>
</gene>
<accession>A0A024ULS1</accession>
<dbReference type="RefSeq" id="XP_008863342.1">
    <property type="nucleotide sequence ID" value="XM_008865120.1"/>
</dbReference>
<dbReference type="InterPro" id="IPR000953">
    <property type="entry name" value="Chromo/chromo_shadow_dom"/>
</dbReference>
<reference evidence="10" key="1">
    <citation type="submission" date="2013-12" db="EMBL/GenBank/DDBJ databases">
        <title>The Genome Sequence of Aphanomyces invadans NJM9701.</title>
        <authorList>
            <consortium name="The Broad Institute Genomics Platform"/>
            <person name="Russ C."/>
            <person name="Tyler B."/>
            <person name="van West P."/>
            <person name="Dieguez-Uribeondo J."/>
            <person name="Young S.K."/>
            <person name="Zeng Q."/>
            <person name="Gargeya S."/>
            <person name="Fitzgerald M."/>
            <person name="Abouelleil A."/>
            <person name="Alvarado L."/>
            <person name="Chapman S.B."/>
            <person name="Gainer-Dewar J."/>
            <person name="Goldberg J."/>
            <person name="Griggs A."/>
            <person name="Gujja S."/>
            <person name="Hansen M."/>
            <person name="Howarth C."/>
            <person name="Imamovic A."/>
            <person name="Ireland A."/>
            <person name="Larimer J."/>
            <person name="McCowan C."/>
            <person name="Murphy C."/>
            <person name="Pearson M."/>
            <person name="Poon T.W."/>
            <person name="Priest M."/>
            <person name="Roberts A."/>
            <person name="Saif S."/>
            <person name="Shea T."/>
            <person name="Sykes S."/>
            <person name="Wortman J."/>
            <person name="Nusbaum C."/>
            <person name="Birren B."/>
        </authorList>
    </citation>
    <scope>NUCLEOTIDE SEQUENCE [LARGE SCALE GENOMIC DNA]</scope>
    <source>
        <strain evidence="10">NJM9701</strain>
    </source>
</reference>
<dbReference type="EMBL" id="KI913954">
    <property type="protein sequence ID" value="ETW07249.1"/>
    <property type="molecule type" value="Genomic_DNA"/>
</dbReference>
<dbReference type="PANTHER" id="PTHR33064:SF37">
    <property type="entry name" value="RIBONUCLEASE H"/>
    <property type="match status" value="1"/>
</dbReference>
<evidence type="ECO:0000256" key="5">
    <source>
        <dbReference type="ARBA" id="ARBA00022750"/>
    </source>
</evidence>
<keyword evidence="5" id="KW-0064">Aspartyl protease</keyword>
<evidence type="ECO:0000256" key="4">
    <source>
        <dbReference type="ARBA" id="ARBA00022722"/>
    </source>
</evidence>
<dbReference type="SUPFAM" id="SSF54160">
    <property type="entry name" value="Chromo domain-like"/>
    <property type="match status" value="1"/>
</dbReference>
<dbReference type="GO" id="GO:0006508">
    <property type="term" value="P:proteolysis"/>
    <property type="evidence" value="ECO:0007669"/>
    <property type="project" value="UniProtKB-KW"/>
</dbReference>
<keyword evidence="8" id="KW-0695">RNA-directed DNA polymerase</keyword>
<keyword evidence="6" id="KW-0255">Endonuclease</keyword>
<dbReference type="GeneID" id="20078863"/>